<dbReference type="PANTHER" id="PTHR42932">
    <property type="entry name" value="GENERAL STRESS PROTEIN 20U"/>
    <property type="match status" value="1"/>
</dbReference>
<evidence type="ECO:0000259" key="3">
    <source>
        <dbReference type="Pfam" id="PF00210"/>
    </source>
</evidence>
<dbReference type="PANTHER" id="PTHR42932:SF3">
    <property type="entry name" value="DNA PROTECTION DURING STARVATION PROTEIN"/>
    <property type="match status" value="1"/>
</dbReference>
<dbReference type="EMBL" id="JBHRTP010000004">
    <property type="protein sequence ID" value="MFC3106673.1"/>
    <property type="molecule type" value="Genomic_DNA"/>
</dbReference>
<dbReference type="Gene3D" id="1.20.1260.10">
    <property type="match status" value="1"/>
</dbReference>
<dbReference type="NCBIfam" id="NF006975">
    <property type="entry name" value="PRK09448.1"/>
    <property type="match status" value="1"/>
</dbReference>
<reference evidence="5" key="1">
    <citation type="journal article" date="2019" name="Int. J. Syst. Evol. Microbiol.">
        <title>The Global Catalogue of Microorganisms (GCM) 10K type strain sequencing project: providing services to taxonomists for standard genome sequencing and annotation.</title>
        <authorList>
            <consortium name="The Broad Institute Genomics Platform"/>
            <consortium name="The Broad Institute Genome Sequencing Center for Infectious Disease"/>
            <person name="Wu L."/>
            <person name="Ma J."/>
        </authorList>
    </citation>
    <scope>NUCLEOTIDE SEQUENCE [LARGE SCALE GENOMIC DNA]</scope>
    <source>
        <strain evidence="5">KCTC 42986</strain>
    </source>
</reference>
<evidence type="ECO:0000256" key="1">
    <source>
        <dbReference type="ARBA" id="ARBA00009497"/>
    </source>
</evidence>
<protein>
    <submittedName>
        <fullName evidence="4">DNA starvation/stationary phase protection protein Dps</fullName>
    </submittedName>
</protein>
<dbReference type="InterPro" id="IPR008331">
    <property type="entry name" value="Ferritin_DPS_dom"/>
</dbReference>
<feature type="domain" description="Ferritin/DPS" evidence="3">
    <location>
        <begin position="37"/>
        <end position="143"/>
    </location>
</feature>
<evidence type="ECO:0000313" key="5">
    <source>
        <dbReference type="Proteomes" id="UP001595530"/>
    </source>
</evidence>
<dbReference type="Pfam" id="PF00210">
    <property type="entry name" value="Ferritin"/>
    <property type="match status" value="1"/>
</dbReference>
<comment type="similarity">
    <text evidence="1 2">Belongs to the Dps family.</text>
</comment>
<evidence type="ECO:0000313" key="4">
    <source>
        <dbReference type="EMBL" id="MFC3106673.1"/>
    </source>
</evidence>
<keyword evidence="5" id="KW-1185">Reference proteome</keyword>
<dbReference type="CDD" id="cd01043">
    <property type="entry name" value="DPS"/>
    <property type="match status" value="1"/>
</dbReference>
<proteinExistence type="inferred from homology"/>
<dbReference type="SUPFAM" id="SSF47240">
    <property type="entry name" value="Ferritin-like"/>
    <property type="match status" value="1"/>
</dbReference>
<dbReference type="InterPro" id="IPR009078">
    <property type="entry name" value="Ferritin-like_SF"/>
</dbReference>
<dbReference type="PRINTS" id="PR01346">
    <property type="entry name" value="HELNAPAPROT"/>
</dbReference>
<dbReference type="PIRSF" id="PIRSF005900">
    <property type="entry name" value="Dps"/>
    <property type="match status" value="1"/>
</dbReference>
<name>A0ABV7EVA2_9BURK</name>
<dbReference type="PROSITE" id="PS00818">
    <property type="entry name" value="DPS_1"/>
    <property type="match status" value="1"/>
</dbReference>
<gene>
    <name evidence="4" type="primary">dps</name>
    <name evidence="4" type="synonym">pexB</name>
    <name evidence="4" type="ORF">ACFOFO_01635</name>
</gene>
<dbReference type="InterPro" id="IPR002177">
    <property type="entry name" value="DPS_DNA-bd"/>
</dbReference>
<dbReference type="RefSeq" id="WP_390328928.1">
    <property type="nucleotide sequence ID" value="NZ_JBHRTP010000004.1"/>
</dbReference>
<organism evidence="4 5">
    <name type="scientific">Undibacterium arcticum</name>
    <dbReference type="NCBI Taxonomy" id="1762892"/>
    <lineage>
        <taxon>Bacteria</taxon>
        <taxon>Pseudomonadati</taxon>
        <taxon>Pseudomonadota</taxon>
        <taxon>Betaproteobacteria</taxon>
        <taxon>Burkholderiales</taxon>
        <taxon>Oxalobacteraceae</taxon>
        <taxon>Undibacterium</taxon>
    </lineage>
</organism>
<dbReference type="InterPro" id="IPR012347">
    <property type="entry name" value="Ferritin-like"/>
</dbReference>
<dbReference type="Proteomes" id="UP001595530">
    <property type="component" value="Unassembled WGS sequence"/>
</dbReference>
<comment type="caution">
    <text evidence="4">The sequence shown here is derived from an EMBL/GenBank/DDBJ whole genome shotgun (WGS) entry which is preliminary data.</text>
</comment>
<accession>A0ABV7EVA2</accession>
<dbReference type="InterPro" id="IPR023188">
    <property type="entry name" value="DPS_DNA-bd_CS"/>
</dbReference>
<sequence length="151" mass="16425">MAFYPTRNTLPEDIRLQAVDLLGKGLITAIDVQRHAKQAHWNVHGPNFIGLHLLFDEVHGAALAWADLCAERLVALGGTADGRVEHVAKQTPLNPYPLQVKSGTEHVFALAAALAAFGEQVRGAIKASANFDDATTSDLVGSIYRNFAWRR</sequence>
<evidence type="ECO:0000256" key="2">
    <source>
        <dbReference type="RuleBase" id="RU003875"/>
    </source>
</evidence>